<accession>A0A8H3E0F4</accession>
<name>A0A8H3E0F4_9AGAM</name>
<dbReference type="EMBL" id="CAJNJQ010001174">
    <property type="protein sequence ID" value="CAE7124772.1"/>
    <property type="molecule type" value="Genomic_DNA"/>
</dbReference>
<gene>
    <name evidence="1" type="ORF">RDB_LOCUS58902</name>
</gene>
<evidence type="ECO:0000313" key="1">
    <source>
        <dbReference type="EMBL" id="CAE7124772.1"/>
    </source>
</evidence>
<sequence length="176" mass="19959">MGVSTLIFQPVAPLPVSPSSECRQNEITLNETWSNLTGFLDRLHQVPVFAPMTAAMESLSWFIRSHENIITSQGEYQTLRSQLETLFKDLLGYFSSATPPTMTTSILNLCRAIETELRQVYGTQDRGTISRLMQAEHDVDKITRCYRRIQGHLERVMLNASLNILRILDKQATVSV</sequence>
<dbReference type="AlphaFoldDB" id="A0A8H3E0F4"/>
<organism evidence="1 2">
    <name type="scientific">Rhizoctonia solani</name>
    <dbReference type="NCBI Taxonomy" id="456999"/>
    <lineage>
        <taxon>Eukaryota</taxon>
        <taxon>Fungi</taxon>
        <taxon>Dikarya</taxon>
        <taxon>Basidiomycota</taxon>
        <taxon>Agaricomycotina</taxon>
        <taxon>Agaricomycetes</taxon>
        <taxon>Cantharellales</taxon>
        <taxon>Ceratobasidiaceae</taxon>
        <taxon>Rhizoctonia</taxon>
    </lineage>
</organism>
<protein>
    <submittedName>
        <fullName evidence="1">Uncharacterized protein</fullName>
    </submittedName>
</protein>
<dbReference type="Proteomes" id="UP000663827">
    <property type="component" value="Unassembled WGS sequence"/>
</dbReference>
<comment type="caution">
    <text evidence="1">The sequence shown here is derived from an EMBL/GenBank/DDBJ whole genome shotgun (WGS) entry which is preliminary data.</text>
</comment>
<proteinExistence type="predicted"/>
<evidence type="ECO:0000313" key="2">
    <source>
        <dbReference type="Proteomes" id="UP000663827"/>
    </source>
</evidence>
<reference evidence="1" key="1">
    <citation type="submission" date="2021-01" db="EMBL/GenBank/DDBJ databases">
        <authorList>
            <person name="Kaushik A."/>
        </authorList>
    </citation>
    <scope>NUCLEOTIDE SEQUENCE</scope>
    <source>
        <strain evidence="1">AG5</strain>
    </source>
</reference>